<dbReference type="InterPro" id="IPR000868">
    <property type="entry name" value="Isochorismatase-like_dom"/>
</dbReference>
<comment type="caution">
    <text evidence="3">The sequence shown here is derived from an EMBL/GenBank/DDBJ whole genome shotgun (WGS) entry which is preliminary data.</text>
</comment>
<gene>
    <name evidence="3" type="ORF">I595_22</name>
</gene>
<dbReference type="InterPro" id="IPR050272">
    <property type="entry name" value="Isochorismatase-like_hydrls"/>
</dbReference>
<protein>
    <submittedName>
        <fullName evidence="3">Isochorismatase</fullName>
    </submittedName>
</protein>
<keyword evidence="1" id="KW-0378">Hydrolase</keyword>
<dbReference type="Gene3D" id="3.40.50.850">
    <property type="entry name" value="Isochorismatase-like"/>
    <property type="match status" value="1"/>
</dbReference>
<evidence type="ECO:0000313" key="4">
    <source>
        <dbReference type="Proteomes" id="UP000050280"/>
    </source>
</evidence>
<dbReference type="PANTHER" id="PTHR43540">
    <property type="entry name" value="PEROXYUREIDOACRYLATE/UREIDOACRYLATE AMIDOHYDROLASE-RELATED"/>
    <property type="match status" value="1"/>
</dbReference>
<dbReference type="STRING" id="1300341.I595_22"/>
<dbReference type="GO" id="GO:0016787">
    <property type="term" value="F:hydrolase activity"/>
    <property type="evidence" value="ECO:0007669"/>
    <property type="project" value="UniProtKB-KW"/>
</dbReference>
<evidence type="ECO:0000313" key="3">
    <source>
        <dbReference type="EMBL" id="KPM33120.1"/>
    </source>
</evidence>
<dbReference type="SUPFAM" id="SSF52499">
    <property type="entry name" value="Isochorismatase-like hydrolases"/>
    <property type="match status" value="1"/>
</dbReference>
<dbReference type="InterPro" id="IPR016181">
    <property type="entry name" value="Acyl_CoA_acyltransferase"/>
</dbReference>
<dbReference type="EMBL" id="LDJX01000001">
    <property type="protein sequence ID" value="KPM33120.1"/>
    <property type="molecule type" value="Genomic_DNA"/>
</dbReference>
<dbReference type="PANTHER" id="PTHR43540:SF1">
    <property type="entry name" value="ISOCHORISMATASE HYDROLASE"/>
    <property type="match status" value="1"/>
</dbReference>
<dbReference type="CDD" id="cd01014">
    <property type="entry name" value="nicotinamidase_related"/>
    <property type="match status" value="1"/>
</dbReference>
<dbReference type="AlphaFoldDB" id="A0A0P7AHQ8"/>
<dbReference type="Pfam" id="PF00857">
    <property type="entry name" value="Isochorismatase"/>
    <property type="match status" value="1"/>
</dbReference>
<dbReference type="PROSITE" id="PS51186">
    <property type="entry name" value="GNAT"/>
    <property type="match status" value="1"/>
</dbReference>
<dbReference type="Pfam" id="PF00583">
    <property type="entry name" value="Acetyltransf_1"/>
    <property type="match status" value="1"/>
</dbReference>
<dbReference type="OrthoDB" id="9791276at2"/>
<name>A0A0P7AHQ8_9FLAO</name>
<dbReference type="GO" id="GO:0016747">
    <property type="term" value="F:acyltransferase activity, transferring groups other than amino-acyl groups"/>
    <property type="evidence" value="ECO:0007669"/>
    <property type="project" value="InterPro"/>
</dbReference>
<dbReference type="InterPro" id="IPR000182">
    <property type="entry name" value="GNAT_dom"/>
</dbReference>
<sequence length="327" mass="36733">MEAVKIKEIAYSSTWPIRHKVMWPDKALDYIKLPKDLEGKHFGAFRKNQLVGVVSVFMEQDSAQFRKLAVLAKFQGKGYGKRLLQCVIDHCKAMDVQRLWCNARKDKIGFYLAFDMVQTGQEFSKGGTDFEVLELKLNTMSLKSKNTALLMVDVQKGFENEIYWGGNRNNKNAEENCGFLLKLWRDYNLPIFHIKHASKNPNSPLHPTKPGFAFHSSIEPLDKEPIIVKDVNSAFIGTDLEKTLGNNNIGSLVVVGLTTNHCISTTVRMAGNLGFETFVISDATATFDRVGVDGQKYSAEVIHQTTLASLHQEFATVLNTQQLTSLL</sequence>
<dbReference type="SUPFAM" id="SSF55729">
    <property type="entry name" value="Acyl-CoA N-acyltransferases (Nat)"/>
    <property type="match status" value="1"/>
</dbReference>
<dbReference type="Proteomes" id="UP000050280">
    <property type="component" value="Unassembled WGS sequence"/>
</dbReference>
<dbReference type="InterPro" id="IPR036380">
    <property type="entry name" value="Isochorismatase-like_sf"/>
</dbReference>
<dbReference type="Gene3D" id="3.40.630.30">
    <property type="match status" value="1"/>
</dbReference>
<dbReference type="PATRIC" id="fig|1300341.3.peg.24"/>
<feature type="domain" description="N-acetyltransferase" evidence="2">
    <location>
        <begin position="1"/>
        <end position="186"/>
    </location>
</feature>
<reference evidence="3 4" key="1">
    <citation type="submission" date="2015-09" db="EMBL/GenBank/DDBJ databases">
        <title>Genome sequence of the marine flavobacterium Croceitalea dokdonensis DOKDO 023 that contains proton- and sodium-pumping rhodopsins.</title>
        <authorList>
            <person name="Kwon S.-K."/>
            <person name="Lee H.K."/>
            <person name="Kwak M.-J."/>
            <person name="Kim J.F."/>
        </authorList>
    </citation>
    <scope>NUCLEOTIDE SEQUENCE [LARGE SCALE GENOMIC DNA]</scope>
    <source>
        <strain evidence="3 4">DOKDO 023</strain>
    </source>
</reference>
<proteinExistence type="predicted"/>
<organism evidence="3 4">
    <name type="scientific">Croceitalea dokdonensis DOKDO 023</name>
    <dbReference type="NCBI Taxonomy" id="1300341"/>
    <lineage>
        <taxon>Bacteria</taxon>
        <taxon>Pseudomonadati</taxon>
        <taxon>Bacteroidota</taxon>
        <taxon>Flavobacteriia</taxon>
        <taxon>Flavobacteriales</taxon>
        <taxon>Flavobacteriaceae</taxon>
        <taxon>Croceitalea</taxon>
    </lineage>
</organism>
<dbReference type="CDD" id="cd04301">
    <property type="entry name" value="NAT_SF"/>
    <property type="match status" value="1"/>
</dbReference>
<evidence type="ECO:0000259" key="2">
    <source>
        <dbReference type="PROSITE" id="PS51186"/>
    </source>
</evidence>
<accession>A0A0P7AHQ8</accession>
<keyword evidence="4" id="KW-1185">Reference proteome</keyword>
<evidence type="ECO:0000256" key="1">
    <source>
        <dbReference type="ARBA" id="ARBA00022801"/>
    </source>
</evidence>